<protein>
    <submittedName>
        <fullName evidence="4">Gluconolactonase</fullName>
    </submittedName>
</protein>
<dbReference type="PANTHER" id="PTHR47572:SF4">
    <property type="entry name" value="LACTONASE DRP35"/>
    <property type="match status" value="1"/>
</dbReference>
<sequence>MSTPHHSDAPAPSQTPAASSLIAPGAELEALCAGAAWAEGPVWLASERRVRFSDIPNDRILEWDAATGEQHVFRTGAEFANGRALDRDGTVLQCSHGRRAIERETEAGPVPVATRWAQGRFNSPNDLAVASDRSIWFTDPPYGLHPSGREGRPGPQDYDGCHVFRIPPDGSAVAPVVTSMVHPNGIAFSPDERHLYVADTGFYGDRPDAKHIMRFPVDGAAVTGPGEVFARVPVGASDGLTIDREGRLWSSAGDGVYVYAPDGGLVEHVPVPETVSNLTFGGDDGHDLFITATTTLYRIRTTTTAPTLESP</sequence>
<proteinExistence type="inferred from homology"/>
<accession>A0ABN6YEP1</accession>
<comment type="similarity">
    <text evidence="1">Belongs to the SMP-30/CGR1 family.</text>
</comment>
<keyword evidence="2" id="KW-0378">Hydrolase</keyword>
<evidence type="ECO:0000256" key="1">
    <source>
        <dbReference type="ARBA" id="ARBA00008853"/>
    </source>
</evidence>
<evidence type="ECO:0000259" key="3">
    <source>
        <dbReference type="Pfam" id="PF08450"/>
    </source>
</evidence>
<dbReference type="PANTHER" id="PTHR47572">
    <property type="entry name" value="LIPOPROTEIN-RELATED"/>
    <property type="match status" value="1"/>
</dbReference>
<dbReference type="Gene3D" id="2.120.10.30">
    <property type="entry name" value="TolB, C-terminal domain"/>
    <property type="match status" value="1"/>
</dbReference>
<dbReference type="RefSeq" id="WP_234660613.1">
    <property type="nucleotide sequence ID" value="NZ_AP027734.1"/>
</dbReference>
<dbReference type="InterPro" id="IPR011042">
    <property type="entry name" value="6-blade_b-propeller_TolB-like"/>
</dbReference>
<gene>
    <name evidence="4" type="ORF">GCM10025870_15830</name>
</gene>
<dbReference type="InterPro" id="IPR051262">
    <property type="entry name" value="SMP-30/CGR1_Lactonase"/>
</dbReference>
<dbReference type="Pfam" id="PF08450">
    <property type="entry name" value="SGL"/>
    <property type="match status" value="1"/>
</dbReference>
<dbReference type="Proteomes" id="UP001321477">
    <property type="component" value="Chromosome"/>
</dbReference>
<reference evidence="5" key="1">
    <citation type="journal article" date="2019" name="Int. J. Syst. Evol. Microbiol.">
        <title>The Global Catalogue of Microorganisms (GCM) 10K type strain sequencing project: providing services to taxonomists for standard genome sequencing and annotation.</title>
        <authorList>
            <consortium name="The Broad Institute Genomics Platform"/>
            <consortium name="The Broad Institute Genome Sequencing Center for Infectious Disease"/>
            <person name="Wu L."/>
            <person name="Ma J."/>
        </authorList>
    </citation>
    <scope>NUCLEOTIDE SEQUENCE [LARGE SCALE GENOMIC DNA]</scope>
    <source>
        <strain evidence="5">NBRC 109019</strain>
    </source>
</reference>
<feature type="domain" description="SMP-30/Gluconolactonase/LRE-like region" evidence="3">
    <location>
        <begin position="37"/>
        <end position="293"/>
    </location>
</feature>
<dbReference type="SUPFAM" id="SSF63829">
    <property type="entry name" value="Calcium-dependent phosphotriesterase"/>
    <property type="match status" value="1"/>
</dbReference>
<dbReference type="InterPro" id="IPR005511">
    <property type="entry name" value="SMP-30"/>
</dbReference>
<evidence type="ECO:0000313" key="5">
    <source>
        <dbReference type="Proteomes" id="UP001321477"/>
    </source>
</evidence>
<evidence type="ECO:0000313" key="4">
    <source>
        <dbReference type="EMBL" id="BDZ54510.1"/>
    </source>
</evidence>
<dbReference type="PRINTS" id="PR01790">
    <property type="entry name" value="SMP30FAMILY"/>
</dbReference>
<dbReference type="EMBL" id="AP027734">
    <property type="protein sequence ID" value="BDZ54510.1"/>
    <property type="molecule type" value="Genomic_DNA"/>
</dbReference>
<dbReference type="InterPro" id="IPR013658">
    <property type="entry name" value="SGL"/>
</dbReference>
<keyword evidence="5" id="KW-1185">Reference proteome</keyword>
<name>A0ABN6YEP1_9MICO</name>
<evidence type="ECO:0000256" key="2">
    <source>
        <dbReference type="ARBA" id="ARBA00022801"/>
    </source>
</evidence>
<organism evidence="4 5">
    <name type="scientific">Agromyces marinus</name>
    <dbReference type="NCBI Taxonomy" id="1389020"/>
    <lineage>
        <taxon>Bacteria</taxon>
        <taxon>Bacillati</taxon>
        <taxon>Actinomycetota</taxon>
        <taxon>Actinomycetes</taxon>
        <taxon>Micrococcales</taxon>
        <taxon>Microbacteriaceae</taxon>
        <taxon>Agromyces</taxon>
    </lineage>
</organism>